<proteinExistence type="predicted"/>
<dbReference type="SUPFAM" id="SSF53271">
    <property type="entry name" value="PRTase-like"/>
    <property type="match status" value="1"/>
</dbReference>
<protein>
    <submittedName>
        <fullName evidence="2">Phosphoribosyltransferase</fullName>
    </submittedName>
</protein>
<organism evidence="2 3">
    <name type="scientific">Robiginitalea marina</name>
    <dbReference type="NCBI Taxonomy" id="2954105"/>
    <lineage>
        <taxon>Bacteria</taxon>
        <taxon>Pseudomonadati</taxon>
        <taxon>Bacteroidota</taxon>
        <taxon>Flavobacteriia</taxon>
        <taxon>Flavobacteriales</taxon>
        <taxon>Flavobacteriaceae</taxon>
        <taxon>Robiginitalea</taxon>
    </lineage>
</organism>
<dbReference type="PANTHER" id="PTHR11608:SF0">
    <property type="entry name" value="BIFUNCTIONAL PROTEIN PYRR"/>
    <property type="match status" value="1"/>
</dbReference>
<dbReference type="Proteomes" id="UP001206312">
    <property type="component" value="Unassembled WGS sequence"/>
</dbReference>
<comment type="caution">
    <text evidence="2">The sequence shown here is derived from an EMBL/GenBank/DDBJ whole genome shotgun (WGS) entry which is preliminary data.</text>
</comment>
<keyword evidence="2" id="KW-0808">Transferase</keyword>
<dbReference type="PANTHER" id="PTHR11608">
    <property type="entry name" value="BIFUNCTIONAL PROTEIN PYRR"/>
    <property type="match status" value="1"/>
</dbReference>
<dbReference type="Gene3D" id="3.40.50.2020">
    <property type="match status" value="1"/>
</dbReference>
<keyword evidence="2" id="KW-0328">Glycosyltransferase</keyword>
<keyword evidence="3" id="KW-1185">Reference proteome</keyword>
<dbReference type="GO" id="GO:0016757">
    <property type="term" value="F:glycosyltransferase activity"/>
    <property type="evidence" value="ECO:0007669"/>
    <property type="project" value="UniProtKB-KW"/>
</dbReference>
<dbReference type="Pfam" id="PF00156">
    <property type="entry name" value="Pribosyltran"/>
    <property type="match status" value="1"/>
</dbReference>
<dbReference type="InterPro" id="IPR000836">
    <property type="entry name" value="PRTase_dom"/>
</dbReference>
<evidence type="ECO:0000259" key="1">
    <source>
        <dbReference type="Pfam" id="PF00156"/>
    </source>
</evidence>
<sequence length="165" mass="18469">MDHRILSHQQILHKINRMAYQIYEANVEEKEIILAGIEGGGLELAKKIKSALEKICPAEVRLCRVKMDKSAPLESGVTTSMDPGDYRGRSVVLIDDVLKSGSTLIYGVRHFLGTPLKQLKTAVLVDRNYKRFPVKADFKGLSLSTSLEETVKVDFSARNYGVYLD</sequence>
<feature type="domain" description="Phosphoribosyltransferase" evidence="1">
    <location>
        <begin position="4"/>
        <end position="142"/>
    </location>
</feature>
<name>A0ABT1AXF4_9FLAO</name>
<accession>A0ABT1AXF4</accession>
<dbReference type="CDD" id="cd06223">
    <property type="entry name" value="PRTases_typeI"/>
    <property type="match status" value="1"/>
</dbReference>
<dbReference type="RefSeq" id="WP_252740258.1">
    <property type="nucleotide sequence ID" value="NZ_JAMXIB010000002.1"/>
</dbReference>
<dbReference type="InterPro" id="IPR050137">
    <property type="entry name" value="PyrR_bifunctional"/>
</dbReference>
<reference evidence="2 3" key="1">
    <citation type="submission" date="2022-06" db="EMBL/GenBank/DDBJ databases">
        <authorList>
            <person name="Xuan X."/>
        </authorList>
    </citation>
    <scope>NUCLEOTIDE SEQUENCE [LARGE SCALE GENOMIC DNA]</scope>
    <source>
        <strain evidence="2 3">2V75</strain>
    </source>
</reference>
<dbReference type="EMBL" id="JAMXIB010000002">
    <property type="protein sequence ID" value="MCO5723883.1"/>
    <property type="molecule type" value="Genomic_DNA"/>
</dbReference>
<dbReference type="InterPro" id="IPR029057">
    <property type="entry name" value="PRTase-like"/>
</dbReference>
<evidence type="ECO:0000313" key="2">
    <source>
        <dbReference type="EMBL" id="MCO5723883.1"/>
    </source>
</evidence>
<gene>
    <name evidence="2" type="ORF">NG653_03375</name>
</gene>
<evidence type="ECO:0000313" key="3">
    <source>
        <dbReference type="Proteomes" id="UP001206312"/>
    </source>
</evidence>